<feature type="transmembrane region" description="Helical" evidence="1">
    <location>
        <begin position="38"/>
        <end position="59"/>
    </location>
</feature>
<name>A0ABZ0Z5P8_9CAUD</name>
<feature type="transmembrane region" description="Helical" evidence="1">
    <location>
        <begin position="71"/>
        <end position="88"/>
    </location>
</feature>
<keyword evidence="3" id="KW-1185">Reference proteome</keyword>
<keyword evidence="1" id="KW-0472">Membrane</keyword>
<dbReference type="EMBL" id="OR769218">
    <property type="protein sequence ID" value="WQJ54501.1"/>
    <property type="molecule type" value="Genomic_DNA"/>
</dbReference>
<keyword evidence="1" id="KW-1133">Transmembrane helix</keyword>
<organism evidence="2 3">
    <name type="scientific">phage Lak_Megaphage_RVC_AP1_GC26</name>
    <dbReference type="NCBI Taxonomy" id="3109224"/>
    <lineage>
        <taxon>Viruses</taxon>
        <taxon>Duplodnaviria</taxon>
        <taxon>Heunggongvirae</taxon>
        <taxon>Uroviricota</taxon>
        <taxon>Caudoviricetes</taxon>
        <taxon>Caudoviricetes code 15 clade</taxon>
    </lineage>
</organism>
<evidence type="ECO:0000256" key="1">
    <source>
        <dbReference type="SAM" id="Phobius"/>
    </source>
</evidence>
<reference evidence="2 3" key="1">
    <citation type="submission" date="2023-11" db="EMBL/GenBank/DDBJ databases">
        <authorList>
            <person name="Cook R."/>
            <person name="Crisci M."/>
            <person name="Pye H."/>
            <person name="Adriaenssens E."/>
            <person name="Santini J."/>
        </authorList>
    </citation>
    <scope>NUCLEOTIDE SEQUENCE [LARGE SCALE GENOMIC DNA]</scope>
    <source>
        <strain evidence="2">Lak_Megaphage_RVC_AP1_GC26</strain>
    </source>
</reference>
<dbReference type="Proteomes" id="UP001346559">
    <property type="component" value="Segment"/>
</dbReference>
<feature type="transmembrane region" description="Helical" evidence="1">
    <location>
        <begin position="12"/>
        <end position="32"/>
    </location>
</feature>
<evidence type="ECO:0000313" key="2">
    <source>
        <dbReference type="EMBL" id="WQJ54501.1"/>
    </source>
</evidence>
<protein>
    <submittedName>
        <fullName evidence="2">Uncharacterized protein</fullName>
    </submittedName>
</protein>
<evidence type="ECO:0000313" key="3">
    <source>
        <dbReference type="Proteomes" id="UP001346559"/>
    </source>
</evidence>
<sequence length="89" mass="10167">MKAFLRNNYDKIIYILLSFVISIILSLIFFYTTPGVALINYAATGLIGSFFVGIFYEIIKFIKKGSFVFKNIIYWIIGGIISMLILILI</sequence>
<proteinExistence type="predicted"/>
<accession>A0ABZ0Z5P8</accession>
<keyword evidence="1" id="KW-0812">Transmembrane</keyword>